<comment type="caution">
    <text evidence="2">The sequence shown here is derived from an EMBL/GenBank/DDBJ whole genome shotgun (WGS) entry which is preliminary data.</text>
</comment>
<keyword evidence="3" id="KW-1185">Reference proteome</keyword>
<dbReference type="InParanoid" id="A0A2K1QV97"/>
<dbReference type="EMBL" id="NKHZ01000036">
    <property type="protein sequence ID" value="PNS18988.1"/>
    <property type="molecule type" value="Genomic_DNA"/>
</dbReference>
<feature type="region of interest" description="Disordered" evidence="1">
    <location>
        <begin position="1"/>
        <end position="227"/>
    </location>
</feature>
<feature type="compositionally biased region" description="Low complexity" evidence="1">
    <location>
        <begin position="25"/>
        <end position="54"/>
    </location>
</feature>
<name>A0A2K1QV97_9PEZI</name>
<sequence>MPEKLPSLSTLHISSPSDPPDSWDDSPSSPTDSKTPTTTTSPSESSPSQSKSYPRAPPPTPAAASPVAPSTDWSTSAARFRSIDGAFDERDEDPSPQSTEADRSEGKRKDSTRDRSKGWRDFAGSDASPTERSRGLSNGGTSRGGGDPRDFVTGAASVEKRPEKSTAVASRLIAAGLGVKAPRRTEEQREYDRAMRAQEVKRREREREEERKRKEEEEKAKRAIWDD</sequence>
<accession>A0A2K1QV97</accession>
<evidence type="ECO:0000313" key="3">
    <source>
        <dbReference type="Proteomes" id="UP000243797"/>
    </source>
</evidence>
<reference evidence="2 3" key="1">
    <citation type="submission" date="2017-06" db="EMBL/GenBank/DDBJ databases">
        <title>Draft genome sequence of a variant of Elsinoe murrayae.</title>
        <authorList>
            <person name="Cheng Q."/>
        </authorList>
    </citation>
    <scope>NUCLEOTIDE SEQUENCE [LARGE SCALE GENOMIC DNA]</scope>
    <source>
        <strain evidence="2 3">CQ-2017a</strain>
    </source>
</reference>
<gene>
    <name evidence="2" type="ORF">CAC42_6083</name>
</gene>
<evidence type="ECO:0000313" key="2">
    <source>
        <dbReference type="EMBL" id="PNS18988.1"/>
    </source>
</evidence>
<feature type="compositionally biased region" description="Basic and acidic residues" evidence="1">
    <location>
        <begin position="100"/>
        <end position="120"/>
    </location>
</feature>
<feature type="compositionally biased region" description="Basic and acidic residues" evidence="1">
    <location>
        <begin position="183"/>
        <end position="227"/>
    </location>
</feature>
<dbReference type="AlphaFoldDB" id="A0A2K1QV97"/>
<dbReference type="OrthoDB" id="5418203at2759"/>
<protein>
    <submittedName>
        <fullName evidence="2">Endocytosis protein end4</fullName>
    </submittedName>
</protein>
<proteinExistence type="predicted"/>
<dbReference type="Proteomes" id="UP000243797">
    <property type="component" value="Unassembled WGS sequence"/>
</dbReference>
<evidence type="ECO:0000256" key="1">
    <source>
        <dbReference type="SAM" id="MobiDB-lite"/>
    </source>
</evidence>
<organism evidence="2 3">
    <name type="scientific">Sphaceloma murrayae</name>
    <dbReference type="NCBI Taxonomy" id="2082308"/>
    <lineage>
        <taxon>Eukaryota</taxon>
        <taxon>Fungi</taxon>
        <taxon>Dikarya</taxon>
        <taxon>Ascomycota</taxon>
        <taxon>Pezizomycotina</taxon>
        <taxon>Dothideomycetes</taxon>
        <taxon>Dothideomycetidae</taxon>
        <taxon>Myriangiales</taxon>
        <taxon>Elsinoaceae</taxon>
        <taxon>Sphaceloma</taxon>
    </lineage>
</organism>